<accession>A0A5N6P7P1</accession>
<dbReference type="Proteomes" id="UP000326396">
    <property type="component" value="Linkage Group LG14"/>
</dbReference>
<evidence type="ECO:0000313" key="3">
    <source>
        <dbReference type="Proteomes" id="UP000326396"/>
    </source>
</evidence>
<organism evidence="2 3">
    <name type="scientific">Mikania micrantha</name>
    <name type="common">bitter vine</name>
    <dbReference type="NCBI Taxonomy" id="192012"/>
    <lineage>
        <taxon>Eukaryota</taxon>
        <taxon>Viridiplantae</taxon>
        <taxon>Streptophyta</taxon>
        <taxon>Embryophyta</taxon>
        <taxon>Tracheophyta</taxon>
        <taxon>Spermatophyta</taxon>
        <taxon>Magnoliopsida</taxon>
        <taxon>eudicotyledons</taxon>
        <taxon>Gunneridae</taxon>
        <taxon>Pentapetalae</taxon>
        <taxon>asterids</taxon>
        <taxon>campanulids</taxon>
        <taxon>Asterales</taxon>
        <taxon>Asteraceae</taxon>
        <taxon>Asteroideae</taxon>
        <taxon>Heliantheae alliance</taxon>
        <taxon>Eupatorieae</taxon>
        <taxon>Mikania</taxon>
    </lineage>
</organism>
<dbReference type="EMBL" id="SZYD01000006">
    <property type="protein sequence ID" value="KAD5961264.1"/>
    <property type="molecule type" value="Genomic_DNA"/>
</dbReference>
<name>A0A5N6P7P1_9ASTR</name>
<dbReference type="Pfam" id="PF13963">
    <property type="entry name" value="Transpos_assoc"/>
    <property type="match status" value="1"/>
</dbReference>
<evidence type="ECO:0000313" key="2">
    <source>
        <dbReference type="EMBL" id="KAD5961264.1"/>
    </source>
</evidence>
<dbReference type="PANTHER" id="PTHR10775:SF185">
    <property type="entry name" value="OS08G0208400 PROTEIN"/>
    <property type="match status" value="1"/>
</dbReference>
<proteinExistence type="predicted"/>
<dbReference type="PANTHER" id="PTHR10775">
    <property type="entry name" value="OS08G0208400 PROTEIN"/>
    <property type="match status" value="1"/>
</dbReference>
<dbReference type="OrthoDB" id="1932595at2759"/>
<feature type="domain" description="Transposase-associated" evidence="1">
    <location>
        <begin position="5"/>
        <end position="78"/>
    </location>
</feature>
<reference evidence="2 3" key="1">
    <citation type="submission" date="2019-05" db="EMBL/GenBank/DDBJ databases">
        <title>Mikania micrantha, genome provides insights into the molecular mechanism of rapid growth.</title>
        <authorList>
            <person name="Liu B."/>
        </authorList>
    </citation>
    <scope>NUCLEOTIDE SEQUENCE [LARGE SCALE GENOMIC DNA]</scope>
    <source>
        <strain evidence="2">NLD-2019</strain>
        <tissue evidence="2">Leaf</tissue>
    </source>
</reference>
<dbReference type="AlphaFoldDB" id="A0A5N6P7P1"/>
<protein>
    <recommendedName>
        <fullName evidence="1">Transposase-associated domain-containing protein</fullName>
    </recommendedName>
</protein>
<gene>
    <name evidence="2" type="ORF">E3N88_12737</name>
</gene>
<keyword evidence="3" id="KW-1185">Reference proteome</keyword>
<evidence type="ECO:0000259" key="1">
    <source>
        <dbReference type="Pfam" id="PF13963"/>
    </source>
</evidence>
<dbReference type="InterPro" id="IPR029480">
    <property type="entry name" value="Transpos_assoc"/>
</dbReference>
<comment type="caution">
    <text evidence="2">The sequence shown here is derived from an EMBL/GenBank/DDBJ whole genome shotgun (WGS) entry which is preliminary data.</text>
</comment>
<sequence length="294" mass="35020">MIIDKSWITLENRNSPDFINGLRNFIEIAKNHVDGRGKAYCPCRRCYNGCRQDLSIIYAHIHDHGFLLSYKTWNYHGEKYHNADDIEALFAPKTRATTTNDEMFNIIDDVMAEMNTNEESVDEDVANLDPEFDALFKELNTELYPGCSWMSSLNFLAKLMHIKVINKWTDSSFDQLLDFLRASFPKENRIPSSHYEAKKKLRKIGLGYQFIHVCINDCALFWKENKDMHNCPICNESRWVDRQTKGKKVPKKVLRYFPLTSRLRRRERDRVMEEMSRKMEEMRRLWERQHRHDP</sequence>